<comment type="caution">
    <text evidence="4">The sequence shown here is derived from an EMBL/GenBank/DDBJ whole genome shotgun (WGS) entry which is preliminary data.</text>
</comment>
<protein>
    <recommendedName>
        <fullName evidence="3">FAD-binding domain-containing protein</fullName>
    </recommendedName>
</protein>
<evidence type="ECO:0000256" key="1">
    <source>
        <dbReference type="ARBA" id="ARBA00023002"/>
    </source>
</evidence>
<keyword evidence="5" id="KW-1185">Reference proteome</keyword>
<dbReference type="InterPro" id="IPR002938">
    <property type="entry name" value="FAD-bd"/>
</dbReference>
<accession>A0A0M0K4R9</accession>
<dbReference type="PRINTS" id="PR00420">
    <property type="entry name" value="RNGMNOXGNASE"/>
</dbReference>
<dbReference type="OrthoDB" id="10266979at2759"/>
<keyword evidence="2" id="KW-0503">Monooxygenase</keyword>
<organism evidence="4 5">
    <name type="scientific">Chrysochromulina tobinii</name>
    <dbReference type="NCBI Taxonomy" id="1460289"/>
    <lineage>
        <taxon>Eukaryota</taxon>
        <taxon>Haptista</taxon>
        <taxon>Haptophyta</taxon>
        <taxon>Prymnesiophyceae</taxon>
        <taxon>Prymnesiales</taxon>
        <taxon>Chrysochromulinaceae</taxon>
        <taxon>Chrysochromulina</taxon>
    </lineage>
</organism>
<evidence type="ECO:0000256" key="2">
    <source>
        <dbReference type="ARBA" id="ARBA00023033"/>
    </source>
</evidence>
<dbReference type="SUPFAM" id="SSF51905">
    <property type="entry name" value="FAD/NAD(P)-binding domain"/>
    <property type="match status" value="1"/>
</dbReference>
<evidence type="ECO:0000259" key="3">
    <source>
        <dbReference type="Pfam" id="PF01494"/>
    </source>
</evidence>
<dbReference type="InterPro" id="IPR036188">
    <property type="entry name" value="FAD/NAD-bd_sf"/>
</dbReference>
<reference evidence="5" key="1">
    <citation type="journal article" date="2015" name="PLoS Genet.">
        <title>Genome Sequence and Transcriptome Analyses of Chrysochromulina tobin: Metabolic Tools for Enhanced Algal Fitness in the Prominent Order Prymnesiales (Haptophyceae).</title>
        <authorList>
            <person name="Hovde B.T."/>
            <person name="Deodato C.R."/>
            <person name="Hunsperger H.M."/>
            <person name="Ryken S.A."/>
            <person name="Yost W."/>
            <person name="Jha R.K."/>
            <person name="Patterson J."/>
            <person name="Monnat R.J. Jr."/>
            <person name="Barlow S.B."/>
            <person name="Starkenburg S.R."/>
            <person name="Cattolico R.A."/>
        </authorList>
    </citation>
    <scope>NUCLEOTIDE SEQUENCE</scope>
    <source>
        <strain evidence="5">CCMP291</strain>
    </source>
</reference>
<dbReference type="AlphaFoldDB" id="A0A0M0K4R9"/>
<sequence length="349" mass="36116">MAVTSPRRVAVVGAGIGGLALARALGELDTGVEEIVVFDRRAELKPGTGGGIQINGGAAVLARLGLGEQVKRAALPVRRILSRKSGGFELLDIDVASLVSAEPALVAADGTPQAFSIMRDALQRMLVDALPESASLQLGRRLESMSEDASGVELVFEDGTAERFDLVVGADGLSSRVRQHVEASHADADGRAGASPPTYSGIRVQFGVVPGGGSRPRGSEGEFHQWFGEGVYALTGSYGTGSADGTTSDMLAVVFADPAAAAGTGRPGGGRAPDENSNWDVSDVREECLRRLERAGLPEEIESRLLGAMETAGGGAGTLPQLVRDAFFLINGKLGVAAQVFVKGARPWV</sequence>
<dbReference type="PANTHER" id="PTHR13789:SF309">
    <property type="entry name" value="PUTATIVE (AFU_ORTHOLOGUE AFUA_6G14510)-RELATED"/>
    <property type="match status" value="1"/>
</dbReference>
<dbReference type="Pfam" id="PF01494">
    <property type="entry name" value="FAD_binding_3"/>
    <property type="match status" value="1"/>
</dbReference>
<feature type="domain" description="FAD-binding" evidence="3">
    <location>
        <begin position="9"/>
        <end position="184"/>
    </location>
</feature>
<keyword evidence="1" id="KW-0560">Oxidoreductase</keyword>
<dbReference type="PANTHER" id="PTHR13789">
    <property type="entry name" value="MONOOXYGENASE"/>
    <property type="match status" value="1"/>
</dbReference>
<dbReference type="Proteomes" id="UP000037460">
    <property type="component" value="Unassembled WGS sequence"/>
</dbReference>
<dbReference type="GO" id="GO:0004497">
    <property type="term" value="F:monooxygenase activity"/>
    <property type="evidence" value="ECO:0007669"/>
    <property type="project" value="UniProtKB-KW"/>
</dbReference>
<dbReference type="InterPro" id="IPR050493">
    <property type="entry name" value="FAD-dep_Monooxygenase_BioMet"/>
</dbReference>
<dbReference type="Gene3D" id="3.50.50.60">
    <property type="entry name" value="FAD/NAD(P)-binding domain"/>
    <property type="match status" value="1"/>
</dbReference>
<gene>
    <name evidence="4" type="ORF">Ctob_005866</name>
</gene>
<dbReference type="GO" id="GO:0071949">
    <property type="term" value="F:FAD binding"/>
    <property type="evidence" value="ECO:0007669"/>
    <property type="project" value="InterPro"/>
</dbReference>
<evidence type="ECO:0000313" key="4">
    <source>
        <dbReference type="EMBL" id="KOO33804.1"/>
    </source>
</evidence>
<dbReference type="EMBL" id="JWZX01001418">
    <property type="protein sequence ID" value="KOO33804.1"/>
    <property type="molecule type" value="Genomic_DNA"/>
</dbReference>
<proteinExistence type="predicted"/>
<evidence type="ECO:0000313" key="5">
    <source>
        <dbReference type="Proteomes" id="UP000037460"/>
    </source>
</evidence>
<name>A0A0M0K4R9_9EUKA</name>